<organism evidence="1 2">
    <name type="scientific">Psylliodes chrysocephalus</name>
    <dbReference type="NCBI Taxonomy" id="3402493"/>
    <lineage>
        <taxon>Eukaryota</taxon>
        <taxon>Metazoa</taxon>
        <taxon>Ecdysozoa</taxon>
        <taxon>Arthropoda</taxon>
        <taxon>Hexapoda</taxon>
        <taxon>Insecta</taxon>
        <taxon>Pterygota</taxon>
        <taxon>Neoptera</taxon>
        <taxon>Endopterygota</taxon>
        <taxon>Coleoptera</taxon>
        <taxon>Polyphaga</taxon>
        <taxon>Cucujiformia</taxon>
        <taxon>Chrysomeloidea</taxon>
        <taxon>Chrysomelidae</taxon>
        <taxon>Galerucinae</taxon>
        <taxon>Alticini</taxon>
        <taxon>Psylliodes</taxon>
    </lineage>
</organism>
<keyword evidence="2" id="KW-1185">Reference proteome</keyword>
<dbReference type="EMBL" id="OV651824">
    <property type="protein sequence ID" value="CAH1102020.1"/>
    <property type="molecule type" value="Genomic_DNA"/>
</dbReference>
<evidence type="ECO:0000313" key="2">
    <source>
        <dbReference type="Proteomes" id="UP001153636"/>
    </source>
</evidence>
<proteinExistence type="predicted"/>
<evidence type="ECO:0000313" key="1">
    <source>
        <dbReference type="EMBL" id="CAH1102020.1"/>
    </source>
</evidence>
<accession>A0A9P0G9Q2</accession>
<name>A0A9P0G9Q2_9CUCU</name>
<dbReference type="Proteomes" id="UP001153636">
    <property type="component" value="Chromosome 12"/>
</dbReference>
<sequence length="148" mass="16725">MYLKEISDTRWSSKASAIHALNSQLKKVVDILEEVLDTIIMQMKERFVADDFGFLNGVSIKKTNLDELKKQATDLADLNAYEFTSEIESFKFQSKILYTNFIEMGLLEILQDRDILNSLAVRTEICSFRTAFSAACSAGRSGQLLLTP</sequence>
<protein>
    <submittedName>
        <fullName evidence="1">Uncharacterized protein</fullName>
    </submittedName>
</protein>
<dbReference type="OrthoDB" id="7947417at2759"/>
<gene>
    <name evidence="1" type="ORF">PSYICH_LOCUS3535</name>
</gene>
<dbReference type="AlphaFoldDB" id="A0A9P0G9Q2"/>
<reference evidence="1" key="1">
    <citation type="submission" date="2022-01" db="EMBL/GenBank/DDBJ databases">
        <authorList>
            <person name="King R."/>
        </authorList>
    </citation>
    <scope>NUCLEOTIDE SEQUENCE</scope>
</reference>